<feature type="domain" description="RNase H type-1" evidence="2">
    <location>
        <begin position="1"/>
        <end position="41"/>
    </location>
</feature>
<feature type="signal peptide" evidence="1">
    <location>
        <begin position="1"/>
        <end position="18"/>
    </location>
</feature>
<keyword evidence="4" id="KW-1185">Reference proteome</keyword>
<proteinExistence type="predicted"/>
<keyword evidence="1" id="KW-0732">Signal</keyword>
<protein>
    <recommendedName>
        <fullName evidence="2">RNase H type-1 domain-containing protein</fullName>
    </recommendedName>
</protein>
<accession>A0AAN8WYN8</accession>
<dbReference type="AlphaFoldDB" id="A0AAN8WYN8"/>
<comment type="caution">
    <text evidence="3">The sequence shown here is derived from an EMBL/GenBank/DDBJ whole genome shotgun (WGS) entry which is preliminary data.</text>
</comment>
<gene>
    <name evidence="3" type="ORF">SK128_006112</name>
</gene>
<name>A0AAN8WYN8_HALRR</name>
<sequence length="154" mass="17366">MLHLHHRVISICIAVTFTWIPSHVGIKADEEADHAAKQASLRADIQVSLPPGTLQIKTKTSRTLFNLQLARDNLCTDTRSASTSWYKTTTNLQRFTPPKNLHCQHLSTEAQIRHDFSSQITYGPTMAHLPPERISTMNERSAYWSWGNKVGCPS</sequence>
<dbReference type="PROSITE" id="PS50879">
    <property type="entry name" value="RNASE_H_1"/>
    <property type="match status" value="1"/>
</dbReference>
<dbReference type="EMBL" id="JAXCGZ010015122">
    <property type="protein sequence ID" value="KAK7071188.1"/>
    <property type="molecule type" value="Genomic_DNA"/>
</dbReference>
<dbReference type="InterPro" id="IPR002156">
    <property type="entry name" value="RNaseH_domain"/>
</dbReference>
<dbReference type="Proteomes" id="UP001381693">
    <property type="component" value="Unassembled WGS sequence"/>
</dbReference>
<feature type="chain" id="PRO_5042944898" description="RNase H type-1 domain-containing protein" evidence="1">
    <location>
        <begin position="19"/>
        <end position="154"/>
    </location>
</feature>
<evidence type="ECO:0000259" key="2">
    <source>
        <dbReference type="PROSITE" id="PS50879"/>
    </source>
</evidence>
<evidence type="ECO:0000256" key="1">
    <source>
        <dbReference type="SAM" id="SignalP"/>
    </source>
</evidence>
<reference evidence="3 4" key="1">
    <citation type="submission" date="2023-11" db="EMBL/GenBank/DDBJ databases">
        <title>Halocaridina rubra genome assembly.</title>
        <authorList>
            <person name="Smith C."/>
        </authorList>
    </citation>
    <scope>NUCLEOTIDE SEQUENCE [LARGE SCALE GENOMIC DNA]</scope>
    <source>
        <strain evidence="3">EP-1</strain>
        <tissue evidence="3">Whole</tissue>
    </source>
</reference>
<organism evidence="3 4">
    <name type="scientific">Halocaridina rubra</name>
    <name type="common">Hawaiian red shrimp</name>
    <dbReference type="NCBI Taxonomy" id="373956"/>
    <lineage>
        <taxon>Eukaryota</taxon>
        <taxon>Metazoa</taxon>
        <taxon>Ecdysozoa</taxon>
        <taxon>Arthropoda</taxon>
        <taxon>Crustacea</taxon>
        <taxon>Multicrustacea</taxon>
        <taxon>Malacostraca</taxon>
        <taxon>Eumalacostraca</taxon>
        <taxon>Eucarida</taxon>
        <taxon>Decapoda</taxon>
        <taxon>Pleocyemata</taxon>
        <taxon>Caridea</taxon>
        <taxon>Atyoidea</taxon>
        <taxon>Atyidae</taxon>
        <taxon>Halocaridina</taxon>
    </lineage>
</organism>
<dbReference type="GO" id="GO:0004523">
    <property type="term" value="F:RNA-DNA hybrid ribonuclease activity"/>
    <property type="evidence" value="ECO:0007669"/>
    <property type="project" value="InterPro"/>
</dbReference>
<dbReference type="GO" id="GO:0003676">
    <property type="term" value="F:nucleic acid binding"/>
    <property type="evidence" value="ECO:0007669"/>
    <property type="project" value="InterPro"/>
</dbReference>
<evidence type="ECO:0000313" key="4">
    <source>
        <dbReference type="Proteomes" id="UP001381693"/>
    </source>
</evidence>
<evidence type="ECO:0000313" key="3">
    <source>
        <dbReference type="EMBL" id="KAK7071188.1"/>
    </source>
</evidence>